<keyword evidence="2" id="KW-1133">Transmembrane helix</keyword>
<evidence type="ECO:0000256" key="2">
    <source>
        <dbReference type="SAM" id="Phobius"/>
    </source>
</evidence>
<feature type="transmembrane region" description="Helical" evidence="2">
    <location>
        <begin position="18"/>
        <end position="39"/>
    </location>
</feature>
<comment type="caution">
    <text evidence="3">The sequence shown here is derived from an EMBL/GenBank/DDBJ whole genome shotgun (WGS) entry which is preliminary data.</text>
</comment>
<proteinExistence type="predicted"/>
<feature type="region of interest" description="Disordered" evidence="1">
    <location>
        <begin position="68"/>
        <end position="87"/>
    </location>
</feature>
<evidence type="ECO:0000313" key="4">
    <source>
        <dbReference type="Proteomes" id="UP001279734"/>
    </source>
</evidence>
<protein>
    <submittedName>
        <fullName evidence="3">Uncharacterized protein</fullName>
    </submittedName>
</protein>
<evidence type="ECO:0000256" key="1">
    <source>
        <dbReference type="SAM" id="MobiDB-lite"/>
    </source>
</evidence>
<dbReference type="AlphaFoldDB" id="A0AAD3XPW0"/>
<dbReference type="Proteomes" id="UP001279734">
    <property type="component" value="Unassembled WGS sequence"/>
</dbReference>
<evidence type="ECO:0000313" key="3">
    <source>
        <dbReference type="EMBL" id="GMH13002.1"/>
    </source>
</evidence>
<organism evidence="3 4">
    <name type="scientific">Nepenthes gracilis</name>
    <name type="common">Slender pitcher plant</name>
    <dbReference type="NCBI Taxonomy" id="150966"/>
    <lineage>
        <taxon>Eukaryota</taxon>
        <taxon>Viridiplantae</taxon>
        <taxon>Streptophyta</taxon>
        <taxon>Embryophyta</taxon>
        <taxon>Tracheophyta</taxon>
        <taxon>Spermatophyta</taxon>
        <taxon>Magnoliopsida</taxon>
        <taxon>eudicotyledons</taxon>
        <taxon>Gunneridae</taxon>
        <taxon>Pentapetalae</taxon>
        <taxon>Caryophyllales</taxon>
        <taxon>Nepenthaceae</taxon>
        <taxon>Nepenthes</taxon>
    </lineage>
</organism>
<gene>
    <name evidence="3" type="ORF">Nepgr_014843</name>
</gene>
<keyword evidence="4" id="KW-1185">Reference proteome</keyword>
<sequence>MALLAGQLADRPKLAADAIGASIVLLVMLVNDLFGALGFSNQLIDFPMIYMVHGQPVVDVWKSEVPQRQTAEEAGQPLMQHPDQQAD</sequence>
<name>A0AAD3XPW0_NEPGR</name>
<dbReference type="EMBL" id="BSYO01000012">
    <property type="protein sequence ID" value="GMH13002.1"/>
    <property type="molecule type" value="Genomic_DNA"/>
</dbReference>
<accession>A0AAD3XPW0</accession>
<keyword evidence="2" id="KW-0812">Transmembrane</keyword>
<reference evidence="3" key="1">
    <citation type="submission" date="2023-05" db="EMBL/GenBank/DDBJ databases">
        <title>Nepenthes gracilis genome sequencing.</title>
        <authorList>
            <person name="Fukushima K."/>
        </authorList>
    </citation>
    <scope>NUCLEOTIDE SEQUENCE</scope>
    <source>
        <strain evidence="3">SING2019-196</strain>
    </source>
</reference>
<keyword evidence="2" id="KW-0472">Membrane</keyword>